<proteinExistence type="predicted"/>
<protein>
    <submittedName>
        <fullName evidence="2">DUF3667 domain-containing protein</fullName>
    </submittedName>
</protein>
<organism evidence="2 3">
    <name type="scientific">Sediminicola luteus</name>
    <dbReference type="NCBI Taxonomy" id="319238"/>
    <lineage>
        <taxon>Bacteria</taxon>
        <taxon>Pseudomonadati</taxon>
        <taxon>Bacteroidota</taxon>
        <taxon>Flavobacteriia</taxon>
        <taxon>Flavobacteriales</taxon>
        <taxon>Flavobacteriaceae</taxon>
        <taxon>Sediminicola</taxon>
    </lineage>
</organism>
<evidence type="ECO:0000313" key="2">
    <source>
        <dbReference type="EMBL" id="MET7030827.1"/>
    </source>
</evidence>
<keyword evidence="1" id="KW-0472">Membrane</keyword>
<gene>
    <name evidence="2" type="ORF">ABXZ32_15590</name>
</gene>
<evidence type="ECO:0000256" key="1">
    <source>
        <dbReference type="SAM" id="Phobius"/>
    </source>
</evidence>
<name>A0ABV2U0Z0_9FLAO</name>
<dbReference type="Proteomes" id="UP001549773">
    <property type="component" value="Unassembled WGS sequence"/>
</dbReference>
<feature type="transmembrane region" description="Helical" evidence="1">
    <location>
        <begin position="98"/>
        <end position="116"/>
    </location>
</feature>
<keyword evidence="3" id="KW-1185">Reference proteome</keyword>
<dbReference type="Pfam" id="PF12412">
    <property type="entry name" value="DUF3667"/>
    <property type="match status" value="1"/>
</dbReference>
<keyword evidence="1" id="KW-1133">Transmembrane helix</keyword>
<feature type="transmembrane region" description="Helical" evidence="1">
    <location>
        <begin position="343"/>
        <end position="366"/>
    </location>
</feature>
<sequence>MEQLPTKPSKGKYPLKFRGTECLNCGHALDISDKYCPNCSQINSTKKPSLKDFISEFFGSIISYDSRLLKTLTAMLLHPGRITKEYLKGKRVSYTNPFRFLLSLAIIYFLAISYTQDFSSIDDMDSYSEFEALQNKNIVTDQDQVEASKEADSLKKALARTWLYESKDSIILNNPEKYFDSLSRHSYFERFYLKTDFFMTLIKNERLKRFNTAKEEFNIPDNYQNRKSFDLARNLLKAIDRPGTFLNFLISKIPFLIFFFLPVFALFIWLMYVRKKHNYIEHLIFSFHIQSLLFILLLISFTIDAIFETDTGWIFLLIFSVYLYKAMRNFYGQGRIKTFVKYLILNTVFFILAAFSVLILFTGTIYTY</sequence>
<dbReference type="RefSeq" id="WP_354619612.1">
    <property type="nucleotide sequence ID" value="NZ_JBEWYP010000012.1"/>
</dbReference>
<feature type="transmembrane region" description="Helical" evidence="1">
    <location>
        <begin position="313"/>
        <end position="331"/>
    </location>
</feature>
<comment type="caution">
    <text evidence="2">The sequence shown here is derived from an EMBL/GenBank/DDBJ whole genome shotgun (WGS) entry which is preliminary data.</text>
</comment>
<evidence type="ECO:0000313" key="3">
    <source>
        <dbReference type="Proteomes" id="UP001549773"/>
    </source>
</evidence>
<feature type="transmembrane region" description="Helical" evidence="1">
    <location>
        <begin position="253"/>
        <end position="273"/>
    </location>
</feature>
<accession>A0ABV2U0Z0</accession>
<feature type="transmembrane region" description="Helical" evidence="1">
    <location>
        <begin position="285"/>
        <end position="307"/>
    </location>
</feature>
<reference evidence="2 3" key="1">
    <citation type="submission" date="2024-07" db="EMBL/GenBank/DDBJ databases">
        <title>The genome sequence of type strain Sediminicola luteus GDMCC 1.2596T.</title>
        <authorList>
            <person name="Liu Y."/>
        </authorList>
    </citation>
    <scope>NUCLEOTIDE SEQUENCE [LARGE SCALE GENOMIC DNA]</scope>
    <source>
        <strain evidence="2 3">GDMCC 1.2596</strain>
    </source>
</reference>
<dbReference type="InterPro" id="IPR022134">
    <property type="entry name" value="DUF3667"/>
</dbReference>
<keyword evidence="1" id="KW-0812">Transmembrane</keyword>
<dbReference type="EMBL" id="JBEWYP010000012">
    <property type="protein sequence ID" value="MET7030827.1"/>
    <property type="molecule type" value="Genomic_DNA"/>
</dbReference>